<dbReference type="SUPFAM" id="SSF50443">
    <property type="entry name" value="FucI/AraA C-terminal domain-like"/>
    <property type="match status" value="1"/>
</dbReference>
<dbReference type="EMBL" id="JAMXLY010000005">
    <property type="protein sequence ID" value="MCO6024705.1"/>
    <property type="molecule type" value="Genomic_DNA"/>
</dbReference>
<proteinExistence type="predicted"/>
<dbReference type="InterPro" id="IPR003762">
    <property type="entry name" value="Lara_isomerase"/>
</dbReference>
<feature type="domain" description="L-arabinose isomerase C-terminal" evidence="7">
    <location>
        <begin position="340"/>
        <end position="484"/>
    </location>
</feature>
<dbReference type="Proteomes" id="UP001204015">
    <property type="component" value="Unassembled WGS sequence"/>
</dbReference>
<dbReference type="InterPro" id="IPR004216">
    <property type="entry name" value="Fuc/Ara_isomerase_C"/>
</dbReference>
<evidence type="ECO:0000256" key="2">
    <source>
        <dbReference type="ARBA" id="ARBA00022935"/>
    </source>
</evidence>
<dbReference type="InterPro" id="IPR055390">
    <property type="entry name" value="AraA_central"/>
</dbReference>
<dbReference type="SUPFAM" id="SSF53743">
    <property type="entry name" value="FucI/AraA N-terminal and middle domains"/>
    <property type="match status" value="1"/>
</dbReference>
<dbReference type="PANTHER" id="PTHR38464">
    <property type="entry name" value="L-ARABINOSE ISOMERASE"/>
    <property type="match status" value="1"/>
</dbReference>
<comment type="caution">
    <text evidence="9">The sequence shown here is derived from an EMBL/GenBank/DDBJ whole genome shotgun (WGS) entry which is preliminary data.</text>
</comment>
<gene>
    <name evidence="9" type="primary">araA</name>
    <name evidence="9" type="ORF">NG821_02415</name>
</gene>
<dbReference type="InterPro" id="IPR038583">
    <property type="entry name" value="AraA_N_sf"/>
</dbReference>
<dbReference type="InterPro" id="IPR024664">
    <property type="entry name" value="Ara_Isoase_C"/>
</dbReference>
<dbReference type="PANTHER" id="PTHR38464:SF1">
    <property type="entry name" value="L-ARABINOSE ISOMERASE"/>
    <property type="match status" value="1"/>
</dbReference>
<reference evidence="9 10" key="1">
    <citation type="submission" date="2022-06" db="EMBL/GenBank/DDBJ databases">
        <title>A taxonomic note on the genus Prevotella: Description of four novel genera and emended description of the genera Hallella and Xylanibacter.</title>
        <authorList>
            <person name="Hitch T.C.A."/>
        </authorList>
    </citation>
    <scope>NUCLEOTIDE SEQUENCE [LARGE SCALE GENOMIC DNA]</scope>
    <source>
        <strain evidence="9 10">DSM 100619</strain>
    </source>
</reference>
<evidence type="ECO:0000256" key="3">
    <source>
        <dbReference type="ARBA" id="ARBA00023211"/>
    </source>
</evidence>
<feature type="domain" description="L-arabinose isomerase N-terminal" evidence="6">
    <location>
        <begin position="9"/>
        <end position="174"/>
    </location>
</feature>
<keyword evidence="10" id="KW-1185">Reference proteome</keyword>
<dbReference type="GO" id="GO:0008733">
    <property type="term" value="F:L-arabinose isomerase activity"/>
    <property type="evidence" value="ECO:0007669"/>
    <property type="project" value="UniProtKB-EC"/>
</dbReference>
<name>A0ABT1BUF2_9BACT</name>
<dbReference type="InterPro" id="IPR009015">
    <property type="entry name" value="Fucose_isomerase_N/cen_sf"/>
</dbReference>
<dbReference type="Pfam" id="PF02610">
    <property type="entry name" value="AraA_N"/>
    <property type="match status" value="1"/>
</dbReference>
<keyword evidence="2" id="KW-0054">Arabinose catabolism</keyword>
<keyword evidence="1" id="KW-0479">Metal-binding</keyword>
<protein>
    <submittedName>
        <fullName evidence="9">L-arabinose isomerase</fullName>
        <ecNumber evidence="9">5.3.1.4</ecNumber>
    </submittedName>
</protein>
<accession>A0ABT1BUF2</accession>
<dbReference type="NCBIfam" id="NF002795">
    <property type="entry name" value="PRK02929.1"/>
    <property type="match status" value="1"/>
</dbReference>
<dbReference type="PIRSF" id="PIRSF001478">
    <property type="entry name" value="L-ara_isomerase"/>
    <property type="match status" value="1"/>
</dbReference>
<organism evidence="9 10">
    <name type="scientific">Segatella cerevisiae</name>
    <dbReference type="NCBI Taxonomy" id="2053716"/>
    <lineage>
        <taxon>Bacteria</taxon>
        <taxon>Pseudomonadati</taxon>
        <taxon>Bacteroidota</taxon>
        <taxon>Bacteroidia</taxon>
        <taxon>Bacteroidales</taxon>
        <taxon>Prevotellaceae</taxon>
        <taxon>Segatella</taxon>
    </lineage>
</organism>
<feature type="domain" description="L-arabinose isomerase central" evidence="8">
    <location>
        <begin position="179"/>
        <end position="336"/>
    </location>
</feature>
<keyword evidence="4 9" id="KW-0413">Isomerase</keyword>
<evidence type="ECO:0000313" key="10">
    <source>
        <dbReference type="Proteomes" id="UP001204015"/>
    </source>
</evidence>
<evidence type="ECO:0000256" key="4">
    <source>
        <dbReference type="ARBA" id="ARBA00023235"/>
    </source>
</evidence>
<sequence>MVKTFENFEVWFVTGAQLLYGGDAVKQVDGHSKEMVDGLNKSGRLPIKVVYKGTANNTNEVAAVMSEANCDKKCVGVITWMHTFSPAKMWIHGLQILQKPLLHLHTQYNQHIPYDTMDMDFMNLNQSAHGDREYAHIIARLRKPCKTVIGYWKDGKTQDHIAVWERVCAGWADAHDCLILRFGDQMNNVAVTDGDKVSAEQVLGYHVDYCPFSTVMQYFDKVKDAEVDDLVHNVYFKEYTVADNLKDKKSEGYKKIWNSAKAELTLRAVLKDFGAKGFTTNFDDLGDYNVEKTGRGFDQIPGLASQRLMHDGFGFGAEGDWKSAALYRTTWFMSQGLGAGTSFLEDYTLDFDGDKTAILESHMLEVNPDISEEAKPRLEVHFLGIGIRKSQTARLVFTTKQGHGITATIVDLGNRFRLIADDVNLIKSKPLPKLPVASALWIPEPTFEKGVGCWMEAGGAHHSCFSFGLTDEFWRDYAVIADIEACIINKDTDPEQFKKELRWNEVYYLLHKALR</sequence>
<keyword evidence="3" id="KW-0464">Manganese</keyword>
<evidence type="ECO:0000259" key="6">
    <source>
        <dbReference type="Pfam" id="PF02610"/>
    </source>
</evidence>
<evidence type="ECO:0000313" key="9">
    <source>
        <dbReference type="EMBL" id="MCO6024705.1"/>
    </source>
</evidence>
<evidence type="ECO:0000259" key="7">
    <source>
        <dbReference type="Pfam" id="PF11762"/>
    </source>
</evidence>
<dbReference type="InterPro" id="IPR055389">
    <property type="entry name" value="AraA_N"/>
</dbReference>
<dbReference type="Pfam" id="PF11762">
    <property type="entry name" value="Arabinose_Iso_C"/>
    <property type="match status" value="1"/>
</dbReference>
<dbReference type="RefSeq" id="WP_252760064.1">
    <property type="nucleotide sequence ID" value="NZ_JAMXLY010000005.1"/>
</dbReference>
<dbReference type="Pfam" id="PF24856">
    <property type="entry name" value="AraA_central"/>
    <property type="match status" value="1"/>
</dbReference>
<evidence type="ECO:0000259" key="8">
    <source>
        <dbReference type="Pfam" id="PF24856"/>
    </source>
</evidence>
<evidence type="ECO:0000256" key="5">
    <source>
        <dbReference type="ARBA" id="ARBA00023277"/>
    </source>
</evidence>
<evidence type="ECO:0000256" key="1">
    <source>
        <dbReference type="ARBA" id="ARBA00022723"/>
    </source>
</evidence>
<dbReference type="EC" id="5.3.1.4" evidence="9"/>
<keyword evidence="5" id="KW-0119">Carbohydrate metabolism</keyword>
<dbReference type="Gene3D" id="3.40.50.10940">
    <property type="match status" value="1"/>
</dbReference>